<dbReference type="AlphaFoldDB" id="A0A6L6L444"/>
<dbReference type="PANTHER" id="PTHR33841:SF1">
    <property type="entry name" value="DNA METHYLTRANSFERASE A"/>
    <property type="match status" value="1"/>
</dbReference>
<dbReference type="InterPro" id="IPR050953">
    <property type="entry name" value="N4_N6_ade-DNA_methylase"/>
</dbReference>
<keyword evidence="3" id="KW-0808">Transferase</keyword>
<dbReference type="SUPFAM" id="SSF53335">
    <property type="entry name" value="S-adenosyl-L-methionine-dependent methyltransferases"/>
    <property type="match status" value="1"/>
</dbReference>
<protein>
    <recommendedName>
        <fullName evidence="1">site-specific DNA-methyltransferase (adenine-specific)</fullName>
        <ecNumber evidence="1">2.1.1.72</ecNumber>
    </recommendedName>
</protein>
<feature type="domain" description="DUF7814" evidence="6">
    <location>
        <begin position="248"/>
        <end position="442"/>
    </location>
</feature>
<reference evidence="7 8" key="1">
    <citation type="journal article" date="2019" name="Nat. Med.">
        <title>A library of human gut bacterial isolates paired with longitudinal multiomics data enables mechanistic microbiome research.</title>
        <authorList>
            <person name="Poyet M."/>
            <person name="Groussin M."/>
            <person name="Gibbons S.M."/>
            <person name="Avila-Pacheco J."/>
            <person name="Jiang X."/>
            <person name="Kearney S.M."/>
            <person name="Perrotta A.R."/>
            <person name="Berdy B."/>
            <person name="Zhao S."/>
            <person name="Lieberman T.D."/>
            <person name="Swanson P.K."/>
            <person name="Smith M."/>
            <person name="Roesemann S."/>
            <person name="Alexander J.E."/>
            <person name="Rich S.A."/>
            <person name="Livny J."/>
            <person name="Vlamakis H."/>
            <person name="Clish C."/>
            <person name="Bullock K."/>
            <person name="Deik A."/>
            <person name="Scott J."/>
            <person name="Pierce K.A."/>
            <person name="Xavier R.J."/>
            <person name="Alm E.J."/>
        </authorList>
    </citation>
    <scope>NUCLEOTIDE SEQUENCE [LARGE SCALE GENOMIC DNA]</scope>
    <source>
        <strain evidence="7 8">BIOML-A1</strain>
    </source>
</reference>
<dbReference type="InterPro" id="IPR029063">
    <property type="entry name" value="SAM-dependent_MTases_sf"/>
</dbReference>
<comment type="caution">
    <text evidence="7">The sequence shown here is derived from an EMBL/GenBank/DDBJ whole genome shotgun (WGS) entry which is preliminary data.</text>
</comment>
<dbReference type="EMBL" id="WNAJ01000007">
    <property type="protein sequence ID" value="MTR85083.1"/>
    <property type="molecule type" value="Genomic_DNA"/>
</dbReference>
<evidence type="ECO:0000259" key="5">
    <source>
        <dbReference type="Pfam" id="PF23653"/>
    </source>
</evidence>
<evidence type="ECO:0000256" key="1">
    <source>
        <dbReference type="ARBA" id="ARBA00011900"/>
    </source>
</evidence>
<dbReference type="Pfam" id="PF23653">
    <property type="entry name" value="DUF7149"/>
    <property type="match status" value="1"/>
</dbReference>
<evidence type="ECO:0000259" key="6">
    <source>
        <dbReference type="Pfam" id="PF25120"/>
    </source>
</evidence>
<dbReference type="PANTHER" id="PTHR33841">
    <property type="entry name" value="DNA METHYLTRANSFERASE YEEA-RELATED"/>
    <property type="match status" value="1"/>
</dbReference>
<keyword evidence="2" id="KW-0489">Methyltransferase</keyword>
<accession>A0A6L6L444</accession>
<organism evidence="7 8">
    <name type="scientific">Roseburia intestinalis</name>
    <dbReference type="NCBI Taxonomy" id="166486"/>
    <lineage>
        <taxon>Bacteria</taxon>
        <taxon>Bacillati</taxon>
        <taxon>Bacillota</taxon>
        <taxon>Clostridia</taxon>
        <taxon>Lachnospirales</taxon>
        <taxon>Lachnospiraceae</taxon>
        <taxon>Roseburia</taxon>
    </lineage>
</organism>
<gene>
    <name evidence="7" type="ORF">GMD50_08415</name>
</gene>
<comment type="catalytic activity">
    <reaction evidence="4">
        <text>a 2'-deoxyadenosine in DNA + S-adenosyl-L-methionine = an N(6)-methyl-2'-deoxyadenosine in DNA + S-adenosyl-L-homocysteine + H(+)</text>
        <dbReference type="Rhea" id="RHEA:15197"/>
        <dbReference type="Rhea" id="RHEA-COMP:12418"/>
        <dbReference type="Rhea" id="RHEA-COMP:12419"/>
        <dbReference type="ChEBI" id="CHEBI:15378"/>
        <dbReference type="ChEBI" id="CHEBI:57856"/>
        <dbReference type="ChEBI" id="CHEBI:59789"/>
        <dbReference type="ChEBI" id="CHEBI:90615"/>
        <dbReference type="ChEBI" id="CHEBI:90616"/>
        <dbReference type="EC" id="2.1.1.72"/>
    </reaction>
</comment>
<dbReference type="RefSeq" id="WP_118412100.1">
    <property type="nucleotide sequence ID" value="NZ_QRPI01000002.1"/>
</dbReference>
<dbReference type="Proteomes" id="UP000478483">
    <property type="component" value="Unassembled WGS sequence"/>
</dbReference>
<sequence>MAAITIEEALKKFDRRFYSYHVNQDRLSIFSENVKRYVDMTIKAIHENESEEHLKNITNSFLKAIYSAERYEINTDKRIDSTIKVDGKVQAIIETKKPTNKSEMVTENKINVKALHEILFYYMVETRDVTGSKVKRLLNTEIRRCIITNTQTWVIIDANEIEKVVDGYLEKLFYKYQNHQLIYSNNTDKFYEDTKQYLETIGVNDRLPYIFFTISDYRPVKKMQYLYKVFQKTFLLKDSSRYNESTHVLNDKFYQELLYLMGLKEKSGKSNKTIEIDHTISNSLANQVYSILKNDKEYDEISCIEKTFELVIIWMNRLLFIKLFEGQLITFNGDEKAYHILDSDKIIDFQNLQDLFFEVLGKKERDDNDFIKKFEKIPYLNSSLFERYDIEKQELNINAMKNEMVAKKKNSVVGTKTNTEIPILDYLIAFLNSYSFSSEISKNDTVIAGRDIIDASVLGLIFEKLNGYRDGSFYTPSVITEYMCMKSVEKAVIDHINIEKHWNCKDLFEIKANMGMTLADAKEINRLINEVKICDISVGSGHFLVSALNRIIAIKKQLGVLFKHGKDELLTEYDIDVIDDILSVYDGQGKSFHYDKNNVLSQLVQETLFNEKRTIIENCLFGVDLNSKAVAICQLRLWIELLKNAYYKNEVMETLPNIDINIKSGNSLINKLNFAIGSKIGQGGVELEKNTQKLINQYKKLVYCIIEI</sequence>
<dbReference type="GO" id="GO:0032259">
    <property type="term" value="P:methylation"/>
    <property type="evidence" value="ECO:0007669"/>
    <property type="project" value="UniProtKB-KW"/>
</dbReference>
<dbReference type="Gene3D" id="3.40.50.150">
    <property type="entry name" value="Vaccinia Virus protein VP39"/>
    <property type="match status" value="1"/>
</dbReference>
<dbReference type="EC" id="2.1.1.72" evidence="1"/>
<feature type="domain" description="DUF7149" evidence="5">
    <location>
        <begin position="11"/>
        <end position="239"/>
    </location>
</feature>
<evidence type="ECO:0000256" key="4">
    <source>
        <dbReference type="ARBA" id="ARBA00047942"/>
    </source>
</evidence>
<evidence type="ECO:0000313" key="7">
    <source>
        <dbReference type="EMBL" id="MTR85083.1"/>
    </source>
</evidence>
<evidence type="ECO:0000256" key="2">
    <source>
        <dbReference type="ARBA" id="ARBA00022603"/>
    </source>
</evidence>
<proteinExistence type="predicted"/>
<name>A0A6L6L444_9FIRM</name>
<evidence type="ECO:0000256" key="3">
    <source>
        <dbReference type="ARBA" id="ARBA00022679"/>
    </source>
</evidence>
<dbReference type="InterPro" id="IPR056716">
    <property type="entry name" value="DUF7814"/>
</dbReference>
<dbReference type="GO" id="GO:0009007">
    <property type="term" value="F:site-specific DNA-methyltransferase (adenine-specific) activity"/>
    <property type="evidence" value="ECO:0007669"/>
    <property type="project" value="UniProtKB-EC"/>
</dbReference>
<evidence type="ECO:0000313" key="8">
    <source>
        <dbReference type="Proteomes" id="UP000478483"/>
    </source>
</evidence>
<dbReference type="InterPro" id="IPR055573">
    <property type="entry name" value="DUF7149"/>
</dbReference>
<dbReference type="Pfam" id="PF25120">
    <property type="entry name" value="DUF7814"/>
    <property type="match status" value="1"/>
</dbReference>